<dbReference type="AlphaFoldDB" id="A0A1C7LVY5"/>
<evidence type="ECO:0000313" key="1">
    <source>
        <dbReference type="EMBL" id="OBZ68386.1"/>
    </source>
</evidence>
<evidence type="ECO:0000313" key="2">
    <source>
        <dbReference type="Proteomes" id="UP000092993"/>
    </source>
</evidence>
<comment type="caution">
    <text evidence="1">The sequence shown here is derived from an EMBL/GenBank/DDBJ whole genome shotgun (WGS) entry which is preliminary data.</text>
</comment>
<keyword evidence="2" id="KW-1185">Reference proteome</keyword>
<protein>
    <submittedName>
        <fullName evidence="1">Uncharacterized protein</fullName>
    </submittedName>
</protein>
<gene>
    <name evidence="1" type="ORF">A0H81_11591</name>
</gene>
<dbReference type="EMBL" id="LUGG01000020">
    <property type="protein sequence ID" value="OBZ68386.1"/>
    <property type="molecule type" value="Genomic_DNA"/>
</dbReference>
<sequence>MSVWCSECESSISIAAVIDQSAPLFSAISGLPLKEFSRLPRRWRTPLKELEARCGATDEQGIKDVKISAVHLNSLQAGVEQDESHQRILVSF</sequence>
<accession>A0A1C7LVY5</accession>
<name>A0A1C7LVY5_GRIFR</name>
<reference evidence="1 2" key="1">
    <citation type="submission" date="2016-03" db="EMBL/GenBank/DDBJ databases">
        <title>Whole genome sequencing of Grifola frondosa 9006-11.</title>
        <authorList>
            <person name="Min B."/>
            <person name="Park H."/>
            <person name="Kim J.-G."/>
            <person name="Cho H."/>
            <person name="Oh Y.-L."/>
            <person name="Kong W.-S."/>
            <person name="Choi I.-G."/>
        </authorList>
    </citation>
    <scope>NUCLEOTIDE SEQUENCE [LARGE SCALE GENOMIC DNA]</scope>
    <source>
        <strain evidence="1 2">9006-11</strain>
    </source>
</reference>
<proteinExistence type="predicted"/>
<dbReference type="Proteomes" id="UP000092993">
    <property type="component" value="Unassembled WGS sequence"/>
</dbReference>
<organism evidence="1 2">
    <name type="scientific">Grifola frondosa</name>
    <name type="common">Maitake</name>
    <name type="synonym">Polyporus frondosus</name>
    <dbReference type="NCBI Taxonomy" id="5627"/>
    <lineage>
        <taxon>Eukaryota</taxon>
        <taxon>Fungi</taxon>
        <taxon>Dikarya</taxon>
        <taxon>Basidiomycota</taxon>
        <taxon>Agaricomycotina</taxon>
        <taxon>Agaricomycetes</taxon>
        <taxon>Polyporales</taxon>
        <taxon>Grifolaceae</taxon>
        <taxon>Grifola</taxon>
    </lineage>
</organism>